<comment type="caution">
    <text evidence="1">The sequence shown here is derived from an EMBL/GenBank/DDBJ whole genome shotgun (WGS) entry which is preliminary data.</text>
</comment>
<proteinExistence type="predicted"/>
<name>X1GUP9_9ZZZZ</name>
<dbReference type="AlphaFoldDB" id="X1GUP9"/>
<reference evidence="1" key="1">
    <citation type="journal article" date="2014" name="Front. Microbiol.">
        <title>High frequency of phylogenetically diverse reductive dehalogenase-homologous genes in deep subseafloor sedimentary metagenomes.</title>
        <authorList>
            <person name="Kawai M."/>
            <person name="Futagami T."/>
            <person name="Toyoda A."/>
            <person name="Takaki Y."/>
            <person name="Nishi S."/>
            <person name="Hori S."/>
            <person name="Arai W."/>
            <person name="Tsubouchi T."/>
            <person name="Morono Y."/>
            <person name="Uchiyama I."/>
            <person name="Ito T."/>
            <person name="Fujiyama A."/>
            <person name="Inagaki F."/>
            <person name="Takami H."/>
        </authorList>
    </citation>
    <scope>NUCLEOTIDE SEQUENCE</scope>
    <source>
        <strain evidence="1">Expedition CK06-06</strain>
    </source>
</reference>
<dbReference type="EMBL" id="BARU01008096">
    <property type="protein sequence ID" value="GAH36738.1"/>
    <property type="molecule type" value="Genomic_DNA"/>
</dbReference>
<sequence>MSVKYCPKCHKEAYRLVEEGENIKVVLPNGNTVLNINQKSSVSMSINCPNNHAVKLEIKGNGTG</sequence>
<gene>
    <name evidence="1" type="ORF">S03H2_15907</name>
</gene>
<accession>X1GUP9</accession>
<organism evidence="1">
    <name type="scientific">marine sediment metagenome</name>
    <dbReference type="NCBI Taxonomy" id="412755"/>
    <lineage>
        <taxon>unclassified sequences</taxon>
        <taxon>metagenomes</taxon>
        <taxon>ecological metagenomes</taxon>
    </lineage>
</organism>
<protein>
    <submittedName>
        <fullName evidence="1">Uncharacterized protein</fullName>
    </submittedName>
</protein>
<evidence type="ECO:0000313" key="1">
    <source>
        <dbReference type="EMBL" id="GAH36738.1"/>
    </source>
</evidence>